<evidence type="ECO:0000256" key="8">
    <source>
        <dbReference type="SAM" id="SignalP"/>
    </source>
</evidence>
<dbReference type="PROSITE" id="PS52016">
    <property type="entry name" value="TONB_DEPENDENT_REC_3"/>
    <property type="match status" value="1"/>
</dbReference>
<gene>
    <name evidence="10" type="ORF">GO621_02955</name>
</gene>
<dbReference type="RefSeq" id="WP_157564027.1">
    <property type="nucleotide sequence ID" value="NZ_WPIK01000002.1"/>
</dbReference>
<dbReference type="NCBIfam" id="TIGR04057">
    <property type="entry name" value="SusC_RagA_signa"/>
    <property type="match status" value="1"/>
</dbReference>
<dbReference type="Gene3D" id="2.170.130.10">
    <property type="entry name" value="TonB-dependent receptor, plug domain"/>
    <property type="match status" value="1"/>
</dbReference>
<comment type="similarity">
    <text evidence="7">Belongs to the TonB-dependent receptor family.</text>
</comment>
<proteinExistence type="inferred from homology"/>
<dbReference type="Pfam" id="PF07715">
    <property type="entry name" value="Plug"/>
    <property type="match status" value="1"/>
</dbReference>
<dbReference type="Pfam" id="PF13715">
    <property type="entry name" value="CarbopepD_reg_2"/>
    <property type="match status" value="1"/>
</dbReference>
<dbReference type="InterPro" id="IPR012910">
    <property type="entry name" value="Plug_dom"/>
</dbReference>
<keyword evidence="3 7" id="KW-1134">Transmembrane beta strand</keyword>
<evidence type="ECO:0000256" key="7">
    <source>
        <dbReference type="PROSITE-ProRule" id="PRU01360"/>
    </source>
</evidence>
<evidence type="ECO:0000256" key="1">
    <source>
        <dbReference type="ARBA" id="ARBA00004571"/>
    </source>
</evidence>
<keyword evidence="8" id="KW-0732">Signal</keyword>
<dbReference type="Proteomes" id="UP000462014">
    <property type="component" value="Unassembled WGS sequence"/>
</dbReference>
<evidence type="ECO:0000256" key="5">
    <source>
        <dbReference type="ARBA" id="ARBA00023136"/>
    </source>
</evidence>
<name>A0A7K1ST58_9SPHI</name>
<dbReference type="NCBIfam" id="TIGR04056">
    <property type="entry name" value="OMP_RagA_SusC"/>
    <property type="match status" value="1"/>
</dbReference>
<dbReference type="EMBL" id="WPIK01000002">
    <property type="protein sequence ID" value="MVN20492.1"/>
    <property type="molecule type" value="Genomic_DNA"/>
</dbReference>
<feature type="signal peptide" evidence="8">
    <location>
        <begin position="1"/>
        <end position="24"/>
    </location>
</feature>
<dbReference type="Gene3D" id="2.40.170.20">
    <property type="entry name" value="TonB-dependent receptor, beta-barrel domain"/>
    <property type="match status" value="1"/>
</dbReference>
<protein>
    <submittedName>
        <fullName evidence="10">SusC/RagA family TonB-linked outer membrane protein</fullName>
    </submittedName>
</protein>
<dbReference type="InterPro" id="IPR039426">
    <property type="entry name" value="TonB-dep_rcpt-like"/>
</dbReference>
<evidence type="ECO:0000313" key="10">
    <source>
        <dbReference type="EMBL" id="MVN20492.1"/>
    </source>
</evidence>
<dbReference type="InterPro" id="IPR008969">
    <property type="entry name" value="CarboxyPept-like_regulatory"/>
</dbReference>
<reference evidence="10 11" key="1">
    <citation type="submission" date="2019-12" db="EMBL/GenBank/DDBJ databases">
        <title>Mucilaginibacter sp. HMF7410 genome sequencing and assembly.</title>
        <authorList>
            <person name="Kang H."/>
            <person name="Cha I."/>
            <person name="Kim H."/>
            <person name="Joh K."/>
        </authorList>
    </citation>
    <scope>NUCLEOTIDE SEQUENCE [LARGE SCALE GENOMIC DNA]</scope>
    <source>
        <strain evidence="10 11">HMF7410</strain>
    </source>
</reference>
<dbReference type="InterPro" id="IPR023997">
    <property type="entry name" value="TonB-dep_OMP_SusC/RagA_CS"/>
</dbReference>
<keyword evidence="6 7" id="KW-0998">Cell outer membrane</keyword>
<comment type="subcellular location">
    <subcellularLocation>
        <location evidence="1 7">Cell outer membrane</location>
        <topology evidence="1 7">Multi-pass membrane protein</topology>
    </subcellularLocation>
</comment>
<evidence type="ECO:0000313" key="11">
    <source>
        <dbReference type="Proteomes" id="UP000462014"/>
    </source>
</evidence>
<dbReference type="InterPro" id="IPR037066">
    <property type="entry name" value="Plug_dom_sf"/>
</dbReference>
<dbReference type="GO" id="GO:0009279">
    <property type="term" value="C:cell outer membrane"/>
    <property type="evidence" value="ECO:0007669"/>
    <property type="project" value="UniProtKB-SubCell"/>
</dbReference>
<dbReference type="InterPro" id="IPR036942">
    <property type="entry name" value="Beta-barrel_TonB_sf"/>
</dbReference>
<evidence type="ECO:0000256" key="2">
    <source>
        <dbReference type="ARBA" id="ARBA00022448"/>
    </source>
</evidence>
<comment type="caution">
    <text evidence="10">The sequence shown here is derived from an EMBL/GenBank/DDBJ whole genome shotgun (WGS) entry which is preliminary data.</text>
</comment>
<dbReference type="Gene3D" id="2.60.40.1120">
    <property type="entry name" value="Carboxypeptidase-like, regulatory domain"/>
    <property type="match status" value="1"/>
</dbReference>
<dbReference type="AlphaFoldDB" id="A0A7K1ST58"/>
<feature type="chain" id="PRO_5029816822" evidence="8">
    <location>
        <begin position="25"/>
        <end position="1136"/>
    </location>
</feature>
<feature type="domain" description="TonB-dependent receptor plug" evidence="9">
    <location>
        <begin position="122"/>
        <end position="244"/>
    </location>
</feature>
<keyword evidence="11" id="KW-1185">Reference proteome</keyword>
<evidence type="ECO:0000256" key="6">
    <source>
        <dbReference type="ARBA" id="ARBA00023237"/>
    </source>
</evidence>
<keyword evidence="4 7" id="KW-0812">Transmembrane</keyword>
<accession>A0A7K1ST58</accession>
<dbReference type="SUPFAM" id="SSF56935">
    <property type="entry name" value="Porins"/>
    <property type="match status" value="1"/>
</dbReference>
<organism evidence="10 11">
    <name type="scientific">Mucilaginibacter arboris</name>
    <dbReference type="NCBI Taxonomy" id="2682090"/>
    <lineage>
        <taxon>Bacteria</taxon>
        <taxon>Pseudomonadati</taxon>
        <taxon>Bacteroidota</taxon>
        <taxon>Sphingobacteriia</taxon>
        <taxon>Sphingobacteriales</taxon>
        <taxon>Sphingobacteriaceae</taxon>
        <taxon>Mucilaginibacter</taxon>
    </lineage>
</organism>
<sequence>MRRMFTKRLLLCMLLSLFIGLASAQQKQVTGIVKDNTGEPLPTASVTIKGTKTATSTDINGKFSISAKSSDVLVFSFIGFNTQEVLVGAGSYLTVSLVSSAKSLNEVTITTAYGIKKEDKNLGYAATTVGGAELDRTNTVNPIAALQGKVAGVNINVMSAAGVQTSPYIQIRGAKVLGNQPGQANNQPIFVVDGNILMNNQQNADDADGGSQLKNLNPDDYESITVLKGAAATAIYGSRGLNGAIVITTKRGKAGQGLGIEFNSTYQTQNIYKSPIAFQNIYGRGSYATREGNFAPDGTQANTVGSWGPVMDGSLHPAIYDRTKLVPYSPQPDNWKTFYQNGNYINNNIAFSGAGDNYNYRLSYSNNSSKGMLPNNGLNRNAFDFKGGATLNKVFSTEVGVSYANTVTKNFYSQGRYYYSGGQNLAFNTYYLPRNLDYAAWYAQYRKPDNTIDNSSIYGNLSSVVNAFSIFDKNNFSKQENSFLGYVQLKAQVTPWLDFSGKGNINFYKIFSETKNMGNLINNTGGTYAISGSNATNYNLLFMAHAAKKVNKDLNIDFRLINEIYGDMMGEQANASTDGGLKVPNQFFLANSINNVKVYNNDNNYTGYGITKPSTRTIGVAGDLNLNYKEFINLELTGRNDWLSTLTYPTTVPGANNYSVFYPSANLSYSFYDQLKEHAPSWLSSGRLRASLAYVGNAGVAGPYSTGNGYTPGSIINNNNQVVPSATQFNGDVKPNLNLKPQKQRSIELGTNFGLFNELVNVDFAWYKTNTFNQLLNLPGVIETGYSKLFVNAGNIQNKGLEFLVNVTPIKSKDWHLDFAINGAVNHSKIKSLGNGITEWELSGGYDGANVYAYEGGAFGVLTADVGSSSKIDPATGFPIVQVGSRITNTDPNLKYDLANYNLVNPVYSTTQKRINIGNIEPNFVGGISGTLRYKSISLFTQVDGRFGGDVYSEAYNYAMAQGTLAQTLQFRDQEHGGVARTDSYTGQTRYDGVVPNAVFDAGQMSPLKPGVSIAGMTFRDAYNQGLVEPMKASVYYNTFYGYGTNLNANESVSKNTWIMLREITVGYRLPVSLVSKVGLRGARINLTARNIGYLYKTLSADQNPESLQSNDPFRPYITGGVPFYRNYAVSLNITL</sequence>
<evidence type="ECO:0000259" key="9">
    <source>
        <dbReference type="Pfam" id="PF07715"/>
    </source>
</evidence>
<dbReference type="SUPFAM" id="SSF49464">
    <property type="entry name" value="Carboxypeptidase regulatory domain-like"/>
    <property type="match status" value="1"/>
</dbReference>
<evidence type="ECO:0000256" key="3">
    <source>
        <dbReference type="ARBA" id="ARBA00022452"/>
    </source>
</evidence>
<keyword evidence="5 7" id="KW-0472">Membrane</keyword>
<dbReference type="InterPro" id="IPR023996">
    <property type="entry name" value="TonB-dep_OMP_SusC/RagA"/>
</dbReference>
<keyword evidence="2 7" id="KW-0813">Transport</keyword>
<evidence type="ECO:0000256" key="4">
    <source>
        <dbReference type="ARBA" id="ARBA00022692"/>
    </source>
</evidence>